<dbReference type="PROSITE" id="PS50076">
    <property type="entry name" value="DNAJ_2"/>
    <property type="match status" value="1"/>
</dbReference>
<feature type="compositionally biased region" description="Basic and acidic residues" evidence="1">
    <location>
        <begin position="293"/>
        <end position="305"/>
    </location>
</feature>
<protein>
    <recommendedName>
        <fullName evidence="2">J domain-containing protein</fullName>
    </recommendedName>
</protein>
<feature type="compositionally biased region" description="Basic and acidic residues" evidence="1">
    <location>
        <begin position="336"/>
        <end position="361"/>
    </location>
</feature>
<dbReference type="PANTHER" id="PTHR44157:SF1">
    <property type="entry name" value="DNAJ HOMOLOG SUBFAMILY C MEMBER 11"/>
    <property type="match status" value="1"/>
</dbReference>
<dbReference type="AlphaFoldDB" id="A0A9W9NDL0"/>
<dbReference type="PRINTS" id="PR00625">
    <property type="entry name" value="JDOMAIN"/>
</dbReference>
<comment type="caution">
    <text evidence="3">The sequence shown here is derived from an EMBL/GenBank/DDBJ whole genome shotgun (WGS) entry which is preliminary data.</text>
</comment>
<reference evidence="3" key="1">
    <citation type="submission" date="2022-11" db="EMBL/GenBank/DDBJ databases">
        <authorList>
            <person name="Petersen C."/>
        </authorList>
    </citation>
    <scope>NUCLEOTIDE SEQUENCE</scope>
    <source>
        <strain evidence="3">IBT 23319</strain>
    </source>
</reference>
<dbReference type="InterPro" id="IPR036869">
    <property type="entry name" value="J_dom_sf"/>
</dbReference>
<dbReference type="Gene3D" id="1.10.287.110">
    <property type="entry name" value="DnaJ domain"/>
    <property type="match status" value="1"/>
</dbReference>
<dbReference type="Pfam" id="PF00226">
    <property type="entry name" value="DnaJ"/>
    <property type="match status" value="1"/>
</dbReference>
<dbReference type="OrthoDB" id="10250354at2759"/>
<dbReference type="PANTHER" id="PTHR44157">
    <property type="entry name" value="DNAJ HOMOLOG SUBFAMILY C MEMBER 11"/>
    <property type="match status" value="1"/>
</dbReference>
<sequence length="582" mass="67317">MLQPDDVKIDHYASLGITKDTDLTKIRGAYRKLALSLHPDKIKDDSQREAAREEWHRVQKAYEILSDEKDRSAYDSGRAKYLDKEAKLAELKRELREHRRNESSYASPRGSGSTATPREMRNGHYVEERVPLESFLDEAMRFTDEPNPMGRKHEDFGRRTKTKPTDDRKKARAPTSSYRAAKDQREYTKATQADRAKKIDRERRRDASAKYQDQFDSYSPRNVVSDTDSDSGPDVYVHTREPSSSRRTRESRSRPTRTPPRRREAYYDDDEYDYDYSDQYDGWQRKVYGAQEHIQRSKYEGEVRPRASRSPPRRRGYESAEPETSSSRRAARSSRSTRDRSSSRNNSYERLDSPRGGEYSRPKMTTATTSPGPKSSMRPSIFTRATSATATAFARPKRESSSRNDSILEQMAHEQVPPSRSSKLRNNDSGYSSSGTPEMPSKPQRGHSPKVTARYTIDPETITIEPSKSRHRMVSPDRNRERERDRDRDRERDRDRPSRGMPKRASTFAEPSRIEIRSVKPNPTRTYTDVEYTRPIGRGDINWTKEVKASDASYSPSRHPSKISPYYSERHPPSSRRQSTAA</sequence>
<feature type="compositionally biased region" description="Low complexity" evidence="1">
    <location>
        <begin position="382"/>
        <end position="394"/>
    </location>
</feature>
<dbReference type="EMBL" id="JAPQKT010000010">
    <property type="protein sequence ID" value="KAJ5217900.1"/>
    <property type="molecule type" value="Genomic_DNA"/>
</dbReference>
<feature type="compositionally biased region" description="Basic and acidic residues" evidence="1">
    <location>
        <begin position="118"/>
        <end position="131"/>
    </location>
</feature>
<name>A0A9W9NDL0_PENCI</name>
<feature type="domain" description="J" evidence="2">
    <location>
        <begin position="10"/>
        <end position="78"/>
    </location>
</feature>
<dbReference type="SUPFAM" id="SSF46565">
    <property type="entry name" value="Chaperone J-domain"/>
    <property type="match status" value="1"/>
</dbReference>
<dbReference type="InterPro" id="IPR052243">
    <property type="entry name" value="Mito_inner_membrane_organizer"/>
</dbReference>
<dbReference type="GeneID" id="81389597"/>
<dbReference type="GO" id="GO:0005739">
    <property type="term" value="C:mitochondrion"/>
    <property type="evidence" value="ECO:0007669"/>
    <property type="project" value="GOC"/>
</dbReference>
<feature type="compositionally biased region" description="Polar residues" evidence="1">
    <location>
        <begin position="103"/>
        <end position="116"/>
    </location>
</feature>
<gene>
    <name evidence="3" type="ORF">N7469_011525</name>
</gene>
<dbReference type="GO" id="GO:0042407">
    <property type="term" value="P:cristae formation"/>
    <property type="evidence" value="ECO:0007669"/>
    <property type="project" value="TreeGrafter"/>
</dbReference>
<dbReference type="Proteomes" id="UP001147733">
    <property type="component" value="Unassembled WGS sequence"/>
</dbReference>
<dbReference type="SMART" id="SM00271">
    <property type="entry name" value="DnaJ"/>
    <property type="match status" value="1"/>
</dbReference>
<keyword evidence="4" id="KW-1185">Reference proteome</keyword>
<evidence type="ECO:0000313" key="4">
    <source>
        <dbReference type="Proteomes" id="UP001147733"/>
    </source>
</evidence>
<feature type="compositionally biased region" description="Basic and acidic residues" evidence="1">
    <location>
        <begin position="180"/>
        <end position="208"/>
    </location>
</feature>
<organism evidence="3 4">
    <name type="scientific">Penicillium citrinum</name>
    <dbReference type="NCBI Taxonomy" id="5077"/>
    <lineage>
        <taxon>Eukaryota</taxon>
        <taxon>Fungi</taxon>
        <taxon>Dikarya</taxon>
        <taxon>Ascomycota</taxon>
        <taxon>Pezizomycotina</taxon>
        <taxon>Eurotiomycetes</taxon>
        <taxon>Eurotiomycetidae</taxon>
        <taxon>Eurotiales</taxon>
        <taxon>Aspergillaceae</taxon>
        <taxon>Penicillium</taxon>
    </lineage>
</organism>
<feature type="compositionally biased region" description="Basic and acidic residues" evidence="1">
    <location>
        <begin position="237"/>
        <end position="253"/>
    </location>
</feature>
<feature type="compositionally biased region" description="Basic and acidic residues" evidence="1">
    <location>
        <begin position="474"/>
        <end position="498"/>
    </location>
</feature>
<evidence type="ECO:0000259" key="2">
    <source>
        <dbReference type="PROSITE" id="PS50076"/>
    </source>
</evidence>
<feature type="compositionally biased region" description="Polar residues" evidence="1">
    <location>
        <begin position="363"/>
        <end position="373"/>
    </location>
</feature>
<feature type="region of interest" description="Disordered" evidence="1">
    <location>
        <begin position="92"/>
        <end position="277"/>
    </location>
</feature>
<feature type="compositionally biased region" description="Polar residues" evidence="1">
    <location>
        <begin position="427"/>
        <end position="436"/>
    </location>
</feature>
<dbReference type="RefSeq" id="XP_056495494.1">
    <property type="nucleotide sequence ID" value="XM_056650430.1"/>
</dbReference>
<feature type="compositionally biased region" description="Basic and acidic residues" evidence="1">
    <location>
        <begin position="92"/>
        <end position="102"/>
    </location>
</feature>
<feature type="region of interest" description="Disordered" evidence="1">
    <location>
        <begin position="292"/>
        <end position="582"/>
    </location>
</feature>
<reference evidence="3" key="2">
    <citation type="journal article" date="2023" name="IMA Fungus">
        <title>Comparative genomic study of the Penicillium genus elucidates a diverse pangenome and 15 lateral gene transfer events.</title>
        <authorList>
            <person name="Petersen C."/>
            <person name="Sorensen T."/>
            <person name="Nielsen M.R."/>
            <person name="Sondergaard T.E."/>
            <person name="Sorensen J.L."/>
            <person name="Fitzpatrick D.A."/>
            <person name="Frisvad J.C."/>
            <person name="Nielsen K.L."/>
        </authorList>
    </citation>
    <scope>NUCLEOTIDE SEQUENCE</scope>
    <source>
        <strain evidence="3">IBT 23319</strain>
    </source>
</reference>
<accession>A0A9W9NDL0</accession>
<dbReference type="InterPro" id="IPR001623">
    <property type="entry name" value="DnaJ_domain"/>
</dbReference>
<feature type="compositionally biased region" description="Polar residues" evidence="1">
    <location>
        <begin position="214"/>
        <end position="226"/>
    </location>
</feature>
<feature type="compositionally biased region" description="Basic and acidic residues" evidence="1">
    <location>
        <begin position="151"/>
        <end position="169"/>
    </location>
</feature>
<evidence type="ECO:0000256" key="1">
    <source>
        <dbReference type="SAM" id="MobiDB-lite"/>
    </source>
</evidence>
<dbReference type="CDD" id="cd06257">
    <property type="entry name" value="DnaJ"/>
    <property type="match status" value="1"/>
</dbReference>
<evidence type="ECO:0000313" key="3">
    <source>
        <dbReference type="EMBL" id="KAJ5217900.1"/>
    </source>
</evidence>
<feature type="compositionally biased region" description="Acidic residues" evidence="1">
    <location>
        <begin position="267"/>
        <end position="277"/>
    </location>
</feature>
<proteinExistence type="predicted"/>